<dbReference type="InterPro" id="IPR050469">
    <property type="entry name" value="Diguanylate_Cyclase"/>
</dbReference>
<gene>
    <name evidence="2" type="ORF">OMQ_01291</name>
</gene>
<organism evidence="2 3">
    <name type="scientific">Enterococcus saccharolyticus subsp. saccharolyticus ATCC 43076</name>
    <dbReference type="NCBI Taxonomy" id="1139996"/>
    <lineage>
        <taxon>Bacteria</taxon>
        <taxon>Bacillati</taxon>
        <taxon>Bacillota</taxon>
        <taxon>Bacilli</taxon>
        <taxon>Lactobacillales</taxon>
        <taxon>Enterococcaceae</taxon>
        <taxon>Enterococcus</taxon>
    </lineage>
</organism>
<evidence type="ECO:0000313" key="3">
    <source>
        <dbReference type="Proteomes" id="UP000014136"/>
    </source>
</evidence>
<dbReference type="Proteomes" id="UP000014136">
    <property type="component" value="Unassembled WGS sequence"/>
</dbReference>
<dbReference type="InterPro" id="IPR029787">
    <property type="entry name" value="Nucleotide_cyclase"/>
</dbReference>
<dbReference type="PATRIC" id="fig|1139996.3.peg.1271"/>
<dbReference type="InterPro" id="IPR043128">
    <property type="entry name" value="Rev_trsase/Diguanyl_cyclase"/>
</dbReference>
<protein>
    <recommendedName>
        <fullName evidence="1">GGDEF domain-containing protein</fullName>
    </recommendedName>
</protein>
<dbReference type="AlphaFoldDB" id="S0NI02"/>
<dbReference type="RefSeq" id="WP_016175088.1">
    <property type="nucleotide sequence ID" value="NZ_KE136389.1"/>
</dbReference>
<dbReference type="NCBIfam" id="TIGR00254">
    <property type="entry name" value="GGDEF"/>
    <property type="match status" value="1"/>
</dbReference>
<feature type="domain" description="GGDEF" evidence="1">
    <location>
        <begin position="48"/>
        <end position="184"/>
    </location>
</feature>
<dbReference type="SMART" id="SM00267">
    <property type="entry name" value="GGDEF"/>
    <property type="match status" value="1"/>
</dbReference>
<dbReference type="HOGENOM" id="CLU_000445_11_16_9"/>
<dbReference type="PANTHER" id="PTHR45138">
    <property type="entry name" value="REGULATORY COMPONENTS OF SENSORY TRANSDUCTION SYSTEM"/>
    <property type="match status" value="1"/>
</dbReference>
<evidence type="ECO:0000259" key="1">
    <source>
        <dbReference type="PROSITE" id="PS50887"/>
    </source>
</evidence>
<dbReference type="GO" id="GO:0043709">
    <property type="term" value="P:cell adhesion involved in single-species biofilm formation"/>
    <property type="evidence" value="ECO:0007669"/>
    <property type="project" value="TreeGrafter"/>
</dbReference>
<dbReference type="FunFam" id="3.30.70.270:FF:000001">
    <property type="entry name" value="Diguanylate cyclase domain protein"/>
    <property type="match status" value="1"/>
</dbReference>
<comment type="caution">
    <text evidence="2">The sequence shown here is derived from an EMBL/GenBank/DDBJ whole genome shotgun (WGS) entry which is preliminary data.</text>
</comment>
<sequence length="186" mass="21519">MLHDITEKAQLLEELHTQASMDYLTDIYNRRAFFEKAELLLQSNHHQKGNIALLLDIDNFKQINDRYGHPCGDKVLQVLSYEIRQNMQDFQQAVFGRYGGEEFSFLFTSISIEQAETIADAFRQKISEIEFTWINQKIDVTVSIGISVSTKEMDTSLEDLLLQADIALYEAKKKGRNQVCLYKNTQ</sequence>
<dbReference type="GO" id="GO:0052621">
    <property type="term" value="F:diguanylate cyclase activity"/>
    <property type="evidence" value="ECO:0007669"/>
    <property type="project" value="TreeGrafter"/>
</dbReference>
<dbReference type="GO" id="GO:0005886">
    <property type="term" value="C:plasma membrane"/>
    <property type="evidence" value="ECO:0007669"/>
    <property type="project" value="TreeGrafter"/>
</dbReference>
<dbReference type="InterPro" id="IPR000160">
    <property type="entry name" value="GGDEF_dom"/>
</dbReference>
<dbReference type="OrthoDB" id="9759607at2"/>
<dbReference type="SUPFAM" id="SSF55073">
    <property type="entry name" value="Nucleotide cyclase"/>
    <property type="match status" value="1"/>
</dbReference>
<dbReference type="EMBL" id="AHYT01000004">
    <property type="protein sequence ID" value="EOT29339.1"/>
    <property type="molecule type" value="Genomic_DNA"/>
</dbReference>
<dbReference type="eggNOG" id="COG3706">
    <property type="taxonomic scope" value="Bacteria"/>
</dbReference>
<dbReference type="STRING" id="41997.RV16_GL000278"/>
<dbReference type="GO" id="GO:1902201">
    <property type="term" value="P:negative regulation of bacterial-type flagellum-dependent cell motility"/>
    <property type="evidence" value="ECO:0007669"/>
    <property type="project" value="TreeGrafter"/>
</dbReference>
<dbReference type="CDD" id="cd01949">
    <property type="entry name" value="GGDEF"/>
    <property type="match status" value="1"/>
</dbReference>
<keyword evidence="3" id="KW-1185">Reference proteome</keyword>
<evidence type="ECO:0000313" key="2">
    <source>
        <dbReference type="EMBL" id="EOT29339.1"/>
    </source>
</evidence>
<name>S0NI02_9ENTE</name>
<dbReference type="Pfam" id="PF00990">
    <property type="entry name" value="GGDEF"/>
    <property type="match status" value="1"/>
</dbReference>
<dbReference type="Gene3D" id="3.30.70.270">
    <property type="match status" value="1"/>
</dbReference>
<dbReference type="PROSITE" id="PS50887">
    <property type="entry name" value="GGDEF"/>
    <property type="match status" value="1"/>
</dbReference>
<reference evidence="2 3" key="1">
    <citation type="submission" date="2013-03" db="EMBL/GenBank/DDBJ databases">
        <title>The Genome Sequence of Enterococcus saccharolyticus ATCC_43076 (Illumina only assembly).</title>
        <authorList>
            <consortium name="The Broad Institute Genomics Platform"/>
            <consortium name="The Broad Institute Genome Sequencing Center for Infectious Disease"/>
            <person name="Earl A."/>
            <person name="Russ C."/>
            <person name="Gilmore M."/>
            <person name="Surin D."/>
            <person name="Walker B."/>
            <person name="Young S."/>
            <person name="Zeng Q."/>
            <person name="Gargeya S."/>
            <person name="Fitzgerald M."/>
            <person name="Haas B."/>
            <person name="Abouelleil A."/>
            <person name="Allen A.W."/>
            <person name="Alvarado L."/>
            <person name="Arachchi H.M."/>
            <person name="Berlin A.M."/>
            <person name="Chapman S.B."/>
            <person name="Gainer-Dewar J."/>
            <person name="Goldberg J."/>
            <person name="Griggs A."/>
            <person name="Gujja S."/>
            <person name="Hansen M."/>
            <person name="Howarth C."/>
            <person name="Imamovic A."/>
            <person name="Ireland A."/>
            <person name="Larimer J."/>
            <person name="McCowan C."/>
            <person name="Murphy C."/>
            <person name="Pearson M."/>
            <person name="Poon T.W."/>
            <person name="Priest M."/>
            <person name="Roberts A."/>
            <person name="Saif S."/>
            <person name="Shea T."/>
            <person name="Sisk P."/>
            <person name="Sykes S."/>
            <person name="Wortman J."/>
            <person name="Nusbaum C."/>
            <person name="Birren B."/>
        </authorList>
    </citation>
    <scope>NUCLEOTIDE SEQUENCE [LARGE SCALE GENOMIC DNA]</scope>
    <source>
        <strain evidence="2 3">ATCC 43076</strain>
    </source>
</reference>
<proteinExistence type="predicted"/>
<accession>S0NI02</accession>
<dbReference type="PANTHER" id="PTHR45138:SF9">
    <property type="entry name" value="DIGUANYLATE CYCLASE DGCM-RELATED"/>
    <property type="match status" value="1"/>
</dbReference>